<protein>
    <submittedName>
        <fullName evidence="1">Type II secretory pathway</fullName>
    </submittedName>
</protein>
<dbReference type="EMBL" id="LCLS01000037">
    <property type="protein sequence ID" value="KKU20534.1"/>
    <property type="molecule type" value="Genomic_DNA"/>
</dbReference>
<organism evidence="1 2">
    <name type="scientific">Candidatus Nomurabacteria bacterium GW2011_GWA1_46_11</name>
    <dbReference type="NCBI Taxonomy" id="1618732"/>
    <lineage>
        <taxon>Bacteria</taxon>
        <taxon>Candidatus Nomuraibacteriota</taxon>
    </lineage>
</organism>
<dbReference type="AlphaFoldDB" id="A0A0G1NIW1"/>
<dbReference type="InterPro" id="IPR003004">
    <property type="entry name" value="GspF/PilC"/>
</dbReference>
<reference evidence="1 2" key="1">
    <citation type="journal article" date="2015" name="Nature">
        <title>rRNA introns, odd ribosomes, and small enigmatic genomes across a large radiation of phyla.</title>
        <authorList>
            <person name="Brown C.T."/>
            <person name="Hug L.A."/>
            <person name="Thomas B.C."/>
            <person name="Sharon I."/>
            <person name="Castelle C.J."/>
            <person name="Singh A."/>
            <person name="Wilkins M.J."/>
            <person name="Williams K.H."/>
            <person name="Banfield J.F."/>
        </authorList>
    </citation>
    <scope>NUCLEOTIDE SEQUENCE [LARGE SCALE GENOMIC DNA]</scope>
</reference>
<dbReference type="Proteomes" id="UP000034107">
    <property type="component" value="Unassembled WGS sequence"/>
</dbReference>
<proteinExistence type="predicted"/>
<evidence type="ECO:0000313" key="2">
    <source>
        <dbReference type="Proteomes" id="UP000034107"/>
    </source>
</evidence>
<dbReference type="PANTHER" id="PTHR30012:SF0">
    <property type="entry name" value="TYPE II SECRETION SYSTEM PROTEIN F-RELATED"/>
    <property type="match status" value="1"/>
</dbReference>
<feature type="non-terminal residue" evidence="1">
    <location>
        <position position="81"/>
    </location>
</feature>
<comment type="caution">
    <text evidence="1">The sequence shown here is derived from an EMBL/GenBank/DDBJ whole genome shotgun (WGS) entry which is preliminary data.</text>
</comment>
<sequence>MRFRYAARDGSGKMIRGTVDAVDVKSAAGVLKERKMLPISLDQDSKSMNLANFTVKWGRISVSDMANFTRQLSTMITAGLP</sequence>
<evidence type="ECO:0000313" key="1">
    <source>
        <dbReference type="EMBL" id="KKU20534.1"/>
    </source>
</evidence>
<gene>
    <name evidence="1" type="ORF">UX31_C0037G0008</name>
</gene>
<dbReference type="PANTHER" id="PTHR30012">
    <property type="entry name" value="GENERAL SECRETION PATHWAY PROTEIN"/>
    <property type="match status" value="1"/>
</dbReference>
<accession>A0A0G1NIW1</accession>
<name>A0A0G1NIW1_9BACT</name>